<keyword evidence="3" id="KW-1185">Reference proteome</keyword>
<feature type="domain" description="DUF4062" evidence="1">
    <location>
        <begin position="30"/>
        <end position="108"/>
    </location>
</feature>
<evidence type="ECO:0000313" key="3">
    <source>
        <dbReference type="Proteomes" id="UP000247763"/>
    </source>
</evidence>
<dbReference type="AlphaFoldDB" id="A0A2Z3I4T0"/>
<dbReference type="InterPro" id="IPR025139">
    <property type="entry name" value="DUF4062"/>
</dbReference>
<sequence>MAHRELKVMISSRSDNFEIPDGNGGLMKLRAARETLKADLEAALFLDRPLLKVWINEREHGAGGQTAWDQCLAEAKACDLFICLYDGHAGWKLKGSKLGICQAEFDAAFNNSPGKVQVVRLPKATLKAGDVAGRNFLDALNSSQWFETQPQSDWPEIRAKIHSLVHQMVLGALHEGVRQYRKSGPNLGQALNWSRMTFFDRSSAIQAAIASEIAETAGCETLEAARGLVALRTIRDTRVLFSCHGAPRSLGEAAGREAVGRPFLNDHNLSAAKSWEQSDAGPVHLVGCPKGVTELQALALLGATDVTIVPGTFGVYAADRSHMVQICLLSGCTDPGSTRNAVQRFLEWLERSGEFEQLNRRARSRRRIVETIIGEMHPST</sequence>
<name>A0A2Z3I4T0_9CAUL</name>
<dbReference type="RefSeq" id="WP_110451100.1">
    <property type="nucleotide sequence ID" value="NZ_CP029479.1"/>
</dbReference>
<proteinExistence type="predicted"/>
<gene>
    <name evidence="2" type="ORF">HYN04_12690</name>
</gene>
<protein>
    <recommendedName>
        <fullName evidence="1">DUF4062 domain-containing protein</fullName>
    </recommendedName>
</protein>
<dbReference type="OrthoDB" id="8442841at2"/>
<evidence type="ECO:0000259" key="1">
    <source>
        <dbReference type="Pfam" id="PF13271"/>
    </source>
</evidence>
<dbReference type="EMBL" id="CP029479">
    <property type="protein sequence ID" value="AWM78534.1"/>
    <property type="molecule type" value="Genomic_DNA"/>
</dbReference>
<dbReference type="KEGG" id="phb:HYN04_12690"/>
<evidence type="ECO:0000313" key="2">
    <source>
        <dbReference type="EMBL" id="AWM78534.1"/>
    </source>
</evidence>
<reference evidence="3" key="1">
    <citation type="submission" date="2018-05" db="EMBL/GenBank/DDBJ databases">
        <title>Genome sequencing of Phenylobacterium sp. HYN0004.</title>
        <authorList>
            <person name="Yi H."/>
            <person name="Baek C."/>
        </authorList>
    </citation>
    <scope>NUCLEOTIDE SEQUENCE [LARGE SCALE GENOMIC DNA]</scope>
    <source>
        <strain evidence="3">HYN0004</strain>
    </source>
</reference>
<accession>A0A2Z3I4T0</accession>
<dbReference type="Pfam" id="PF13271">
    <property type="entry name" value="DUF4062"/>
    <property type="match status" value="1"/>
</dbReference>
<dbReference type="Proteomes" id="UP000247763">
    <property type="component" value="Chromosome"/>
</dbReference>
<organism evidence="2 3">
    <name type="scientific">Phenylobacterium parvum</name>
    <dbReference type="NCBI Taxonomy" id="2201350"/>
    <lineage>
        <taxon>Bacteria</taxon>
        <taxon>Pseudomonadati</taxon>
        <taxon>Pseudomonadota</taxon>
        <taxon>Alphaproteobacteria</taxon>
        <taxon>Caulobacterales</taxon>
        <taxon>Caulobacteraceae</taxon>
        <taxon>Phenylobacterium</taxon>
    </lineage>
</organism>